<proteinExistence type="predicted"/>
<comment type="caution">
    <text evidence="2">The sequence shown here is derived from an EMBL/GenBank/DDBJ whole genome shotgun (WGS) entry which is preliminary data.</text>
</comment>
<protein>
    <submittedName>
        <fullName evidence="2">Uncharacterized protein</fullName>
    </submittedName>
</protein>
<sequence>MKNNLGKNSKKTNNKKHRMSKFSMAPKSRNTPKHQSDLTACEEFREEFLTESAVKWMKDIPEE</sequence>
<gene>
    <name evidence="2" type="ORF">NZ47_11465</name>
</gene>
<evidence type="ECO:0000313" key="2">
    <source>
        <dbReference type="EMBL" id="KHM51273.1"/>
    </source>
</evidence>
<feature type="region of interest" description="Disordered" evidence="1">
    <location>
        <begin position="1"/>
        <end position="38"/>
    </location>
</feature>
<name>A0A0B2JX64_9FIRM</name>
<dbReference type="RefSeq" id="WP_039210841.1">
    <property type="nucleotide sequence ID" value="NZ_JSCE01000211.1"/>
</dbReference>
<evidence type="ECO:0000313" key="3">
    <source>
        <dbReference type="Proteomes" id="UP000030993"/>
    </source>
</evidence>
<feature type="compositionally biased region" description="Basic residues" evidence="1">
    <location>
        <begin position="8"/>
        <end position="20"/>
    </location>
</feature>
<accession>A0A0B2JX64</accession>
<dbReference type="STRING" id="82374.NZ47_11465"/>
<dbReference type="AlphaFoldDB" id="A0A0B2JX64"/>
<evidence type="ECO:0000256" key="1">
    <source>
        <dbReference type="SAM" id="MobiDB-lite"/>
    </source>
</evidence>
<reference evidence="2 3" key="1">
    <citation type="journal article" date="2013" name="PLoS ONE">
        <title>Identification and characterization of three novel lipases belonging to families II and V from Anaerovibrio lipolyticus 5ST.</title>
        <authorList>
            <person name="Prive F."/>
            <person name="Kaderbhai N.N."/>
            <person name="Girdwood S."/>
            <person name="Worgan H.J."/>
            <person name="Pinloche E."/>
            <person name="Scollan N.D."/>
            <person name="Huws S.A."/>
            <person name="Newbold C.J."/>
        </authorList>
    </citation>
    <scope>NUCLEOTIDE SEQUENCE [LARGE SCALE GENOMIC DNA]</scope>
    <source>
        <strain evidence="2 3">5S</strain>
    </source>
</reference>
<keyword evidence="3" id="KW-1185">Reference proteome</keyword>
<dbReference type="Proteomes" id="UP000030993">
    <property type="component" value="Unassembled WGS sequence"/>
</dbReference>
<dbReference type="EMBL" id="JSCE01000211">
    <property type="protein sequence ID" value="KHM51273.1"/>
    <property type="molecule type" value="Genomic_DNA"/>
</dbReference>
<organism evidence="2 3">
    <name type="scientific">Anaerovibrio lipolyticus</name>
    <dbReference type="NCBI Taxonomy" id="82374"/>
    <lineage>
        <taxon>Bacteria</taxon>
        <taxon>Bacillati</taxon>
        <taxon>Bacillota</taxon>
        <taxon>Negativicutes</taxon>
        <taxon>Selenomonadales</taxon>
        <taxon>Selenomonadaceae</taxon>
        <taxon>Anaerovibrio</taxon>
    </lineage>
</organism>